<sequence length="470" mass="53289">MNRLRTAWLCLLLMAGIAVEAQQTTPALKISSNNRFFANADGSPFFWLGDTGWLLFSKLTREEAVRYLSDRKAKGFNVIQAMVLHTVKAANVYGDSALIKRNVATPLLKKDHDYWQHVDYIVDQAAAMGIYVAMVPIWGTDVKEGYVNSKQAAVYASFLAKRYGPRPNIIWMNGGDIKGSDSLAVWNTIGNTLYKLDKKHLITFHPRGRTTSSIWFHKQPWLHFNTFQSGHRRYDQDTTKNEPLHYGEDNWKFVEADLKLKPLKPSFDAEPSYEGIPQGLHDTLEVRWKAEDVRRYGYWSVFAGGCGYTYGNNAVMQMRKHSETATGAYGAHDYWDEAINDPGAGQMIHLKNLMLARPYFERIPDQSLIASGQGEKYERLLATRGKNYVYVYTYTGRNMNIALGKITGKLVHASWYDPRTGQYKQIGDFENKGTREFNPPGEPANGNDWVLVLDGTNEPHTISTMGISSK</sequence>
<dbReference type="Pfam" id="PF12904">
    <property type="entry name" value="Collagen_bind_2"/>
    <property type="match status" value="1"/>
</dbReference>
<dbReference type="RefSeq" id="WP_129002469.1">
    <property type="nucleotide sequence ID" value="NZ_SDHZ01000001.1"/>
</dbReference>
<dbReference type="PANTHER" id="PTHR37836">
    <property type="entry name" value="LMO1036 PROTEIN"/>
    <property type="match status" value="1"/>
</dbReference>
<dbReference type="InterPro" id="IPR024749">
    <property type="entry name" value="Collagen-bd_put"/>
</dbReference>
<evidence type="ECO:0000259" key="3">
    <source>
        <dbReference type="Pfam" id="PF13204"/>
    </source>
</evidence>
<dbReference type="SUPFAM" id="SSF51445">
    <property type="entry name" value="(Trans)glycosidases"/>
    <property type="match status" value="1"/>
</dbReference>
<name>A0A4Q1DBA6_9BACT</name>
<evidence type="ECO:0000313" key="5">
    <source>
        <dbReference type="Proteomes" id="UP000290545"/>
    </source>
</evidence>
<dbReference type="InterPro" id="IPR025277">
    <property type="entry name" value="Apiosidase-like_cat_dom"/>
</dbReference>
<feature type="domain" description="Apiosidase-like catalytic" evidence="3">
    <location>
        <begin position="31"/>
        <end position="361"/>
    </location>
</feature>
<evidence type="ECO:0000313" key="4">
    <source>
        <dbReference type="EMBL" id="RXK86722.1"/>
    </source>
</evidence>
<gene>
    <name evidence="4" type="ORF">ESB13_07935</name>
</gene>
<evidence type="ECO:0000256" key="1">
    <source>
        <dbReference type="SAM" id="SignalP"/>
    </source>
</evidence>
<feature type="chain" id="PRO_5020804555" evidence="1">
    <location>
        <begin position="22"/>
        <end position="470"/>
    </location>
</feature>
<accession>A0A4Q1DBA6</accession>
<dbReference type="EMBL" id="SDHZ01000001">
    <property type="protein sequence ID" value="RXK86722.1"/>
    <property type="molecule type" value="Genomic_DNA"/>
</dbReference>
<dbReference type="InterPro" id="IPR017853">
    <property type="entry name" value="GH"/>
</dbReference>
<dbReference type="OrthoDB" id="59486at2"/>
<dbReference type="Proteomes" id="UP000290545">
    <property type="component" value="Unassembled WGS sequence"/>
</dbReference>
<proteinExistence type="predicted"/>
<dbReference type="PANTHER" id="PTHR37836:SF3">
    <property type="entry name" value="ENDOGLUCANASE"/>
    <property type="match status" value="1"/>
</dbReference>
<dbReference type="AlphaFoldDB" id="A0A4Q1DBA6"/>
<dbReference type="Pfam" id="PF13204">
    <property type="entry name" value="Apiosidase"/>
    <property type="match status" value="1"/>
</dbReference>
<feature type="domain" description="Putative collagen-binding" evidence="2">
    <location>
        <begin position="363"/>
        <end position="454"/>
    </location>
</feature>
<evidence type="ECO:0000259" key="2">
    <source>
        <dbReference type="Pfam" id="PF12904"/>
    </source>
</evidence>
<protein>
    <submittedName>
        <fullName evidence="4">DUF4038 domain-containing protein</fullName>
    </submittedName>
</protein>
<dbReference type="Gene3D" id="3.20.20.80">
    <property type="entry name" value="Glycosidases"/>
    <property type="match status" value="1"/>
</dbReference>
<reference evidence="4 5" key="1">
    <citation type="submission" date="2019-01" db="EMBL/GenBank/DDBJ databases">
        <title>Filimonas sp. strain TTM-71.</title>
        <authorList>
            <person name="Chen W.-M."/>
        </authorList>
    </citation>
    <scope>NUCLEOTIDE SEQUENCE [LARGE SCALE GENOMIC DNA]</scope>
    <source>
        <strain evidence="4 5">TTM-71</strain>
    </source>
</reference>
<keyword evidence="1" id="KW-0732">Signal</keyword>
<comment type="caution">
    <text evidence="4">The sequence shown here is derived from an EMBL/GenBank/DDBJ whole genome shotgun (WGS) entry which is preliminary data.</text>
</comment>
<feature type="signal peptide" evidence="1">
    <location>
        <begin position="1"/>
        <end position="21"/>
    </location>
</feature>
<keyword evidence="5" id="KW-1185">Reference proteome</keyword>
<organism evidence="4 5">
    <name type="scientific">Filimonas effusa</name>
    <dbReference type="NCBI Taxonomy" id="2508721"/>
    <lineage>
        <taxon>Bacteria</taxon>
        <taxon>Pseudomonadati</taxon>
        <taxon>Bacteroidota</taxon>
        <taxon>Chitinophagia</taxon>
        <taxon>Chitinophagales</taxon>
        <taxon>Chitinophagaceae</taxon>
        <taxon>Filimonas</taxon>
    </lineage>
</organism>